<name>A0ABX7VYS3_9BACI</name>
<keyword evidence="3" id="KW-0378">Hydrolase</keyword>
<evidence type="ECO:0000256" key="4">
    <source>
        <dbReference type="ARBA" id="ARBA00022833"/>
    </source>
</evidence>
<dbReference type="InterPro" id="IPR001279">
    <property type="entry name" value="Metallo-B-lactamas"/>
</dbReference>
<proteinExistence type="predicted"/>
<organism evidence="6 7">
    <name type="scientific">Sediminibacillus dalangtanensis</name>
    <dbReference type="NCBI Taxonomy" id="2729421"/>
    <lineage>
        <taxon>Bacteria</taxon>
        <taxon>Bacillati</taxon>
        <taxon>Bacillota</taxon>
        <taxon>Bacilli</taxon>
        <taxon>Bacillales</taxon>
        <taxon>Bacillaceae</taxon>
        <taxon>Sediminibacillus</taxon>
    </lineage>
</organism>
<evidence type="ECO:0000259" key="5">
    <source>
        <dbReference type="SMART" id="SM00849"/>
    </source>
</evidence>
<dbReference type="RefSeq" id="WP_209364991.1">
    <property type="nucleotide sequence ID" value="NZ_CP046956.1"/>
</dbReference>
<protein>
    <submittedName>
        <fullName evidence="6">MBL fold metallo-hydrolase</fullName>
    </submittedName>
</protein>
<dbReference type="InterPro" id="IPR036866">
    <property type="entry name" value="RibonucZ/Hydroxyglut_hydro"/>
</dbReference>
<feature type="domain" description="Metallo-beta-lactamase" evidence="5">
    <location>
        <begin position="12"/>
        <end position="189"/>
    </location>
</feature>
<keyword evidence="4" id="KW-0862">Zinc</keyword>
<keyword evidence="7" id="KW-1185">Reference proteome</keyword>
<dbReference type="CDD" id="cd06262">
    <property type="entry name" value="metallo-hydrolase-like_MBL-fold"/>
    <property type="match status" value="1"/>
</dbReference>
<dbReference type="Pfam" id="PF00753">
    <property type="entry name" value="Lactamase_B"/>
    <property type="match status" value="1"/>
</dbReference>
<evidence type="ECO:0000256" key="2">
    <source>
        <dbReference type="ARBA" id="ARBA00022723"/>
    </source>
</evidence>
<evidence type="ECO:0000256" key="1">
    <source>
        <dbReference type="ARBA" id="ARBA00001947"/>
    </source>
</evidence>
<sequence>MKIEKMPLGPLGTNCYLVIKDKDAMVVDPGGDADKLNAYLEEANIKPIAILLTHAHFDHIGAVEDVRNRYQIPVFVHHAEADWLSNPNLNGSALFRMEPISAGPADRYVKSGEMSIGPFSFNVLETPGHSPGGVAFVFPKEKWVISGDSLFQRGIGRTDLPGGDFEVLVETIKSKLFSLPDDYTVYPGHGPETVIGDEKVHNQFVG</sequence>
<evidence type="ECO:0000256" key="3">
    <source>
        <dbReference type="ARBA" id="ARBA00022801"/>
    </source>
</evidence>
<dbReference type="SUPFAM" id="SSF56281">
    <property type="entry name" value="Metallo-hydrolase/oxidoreductase"/>
    <property type="match status" value="1"/>
</dbReference>
<dbReference type="PANTHER" id="PTHR46233">
    <property type="entry name" value="HYDROXYACYLGLUTATHIONE HYDROLASE GLOC"/>
    <property type="match status" value="1"/>
</dbReference>
<keyword evidence="2" id="KW-0479">Metal-binding</keyword>
<dbReference type="Proteomes" id="UP000665043">
    <property type="component" value="Chromosome"/>
</dbReference>
<evidence type="ECO:0000313" key="6">
    <source>
        <dbReference type="EMBL" id="QTM99821.1"/>
    </source>
</evidence>
<reference evidence="6 7" key="1">
    <citation type="submission" date="2019-12" db="EMBL/GenBank/DDBJ databases">
        <title>The whole genome sequencing of a strain isolated from a Mars analog, Dalangtan Playa.</title>
        <authorList>
            <person name="Huang T."/>
        </authorList>
    </citation>
    <scope>NUCLEOTIDE SEQUENCE [LARGE SCALE GENOMIC DNA]</scope>
    <source>
        <strain evidence="6 7">DP4-553-S</strain>
    </source>
</reference>
<accession>A0ABX7VYS3</accession>
<gene>
    <name evidence="6" type="ORF">ERJ70_11240</name>
</gene>
<dbReference type="PANTHER" id="PTHR46233:SF3">
    <property type="entry name" value="HYDROXYACYLGLUTATHIONE HYDROLASE GLOC"/>
    <property type="match status" value="1"/>
</dbReference>
<comment type="cofactor">
    <cofactor evidence="1">
        <name>Zn(2+)</name>
        <dbReference type="ChEBI" id="CHEBI:29105"/>
    </cofactor>
</comment>
<dbReference type="Gene3D" id="3.60.15.10">
    <property type="entry name" value="Ribonuclease Z/Hydroxyacylglutathione hydrolase-like"/>
    <property type="match status" value="1"/>
</dbReference>
<evidence type="ECO:0000313" key="7">
    <source>
        <dbReference type="Proteomes" id="UP000665043"/>
    </source>
</evidence>
<dbReference type="EMBL" id="CP046956">
    <property type="protein sequence ID" value="QTM99821.1"/>
    <property type="molecule type" value="Genomic_DNA"/>
</dbReference>
<dbReference type="InterPro" id="IPR051453">
    <property type="entry name" value="MBL_Glyoxalase_II"/>
</dbReference>
<dbReference type="SMART" id="SM00849">
    <property type="entry name" value="Lactamase_B"/>
    <property type="match status" value="1"/>
</dbReference>